<dbReference type="PANTHER" id="PTHR31573:SF1">
    <property type="entry name" value="DNA OXIDATIVE DEMETHYLASE ALKBH2"/>
    <property type="match status" value="1"/>
</dbReference>
<feature type="binding site" evidence="9">
    <location>
        <position position="200"/>
    </location>
    <ligand>
        <name>2-oxoglutarate</name>
        <dbReference type="ChEBI" id="CHEBI:16810"/>
    </ligand>
</feature>
<feature type="binding site" evidence="9">
    <location>
        <position position="143"/>
    </location>
    <ligand>
        <name>2-oxoglutarate</name>
        <dbReference type="ChEBI" id="CHEBI:16810"/>
    </ligand>
</feature>
<dbReference type="Gene3D" id="2.60.120.590">
    <property type="entry name" value="Alpha-ketoglutarate-dependent dioxygenase AlkB-like"/>
    <property type="match status" value="1"/>
</dbReference>
<feature type="binding site" evidence="9">
    <location>
        <begin position="74"/>
        <end position="76"/>
    </location>
    <ligand>
        <name>substrate</name>
    </ligand>
</feature>
<dbReference type="GO" id="GO:0008198">
    <property type="term" value="F:ferrous iron binding"/>
    <property type="evidence" value="ECO:0007669"/>
    <property type="project" value="TreeGrafter"/>
</dbReference>
<keyword evidence="5 12" id="KW-0223">Dioxygenase</keyword>
<evidence type="ECO:0000256" key="4">
    <source>
        <dbReference type="ARBA" id="ARBA00022842"/>
    </source>
</evidence>
<sequence length="226" mass="25374">MQYSLFNQPEKLKPEQGASDQGAPEQQKQAPQRLPLPEGDVVYYPRFFSQSTADTYFDKLQSELPWRQDSLRMFGKSIPIPRLQSWHGDSQCTYTYSGLTMVPNPWTSTLADIRDCCSAACGSRFNSVLANWYRHGQDSMSLHADDEPELGPNPVIGSVTLGEARPFVFKHKETKARYTHLLEHGSLLVMAGATQSHYLHGISKTVKPIGGRINLTFRRLIVANSS</sequence>
<feature type="region of interest" description="Disordered" evidence="10">
    <location>
        <begin position="1"/>
        <end position="35"/>
    </location>
</feature>
<keyword evidence="13" id="KW-1185">Reference proteome</keyword>
<feature type="binding site" evidence="9">
    <location>
        <position position="133"/>
    </location>
    <ligand>
        <name>2-oxoglutarate</name>
        <dbReference type="ChEBI" id="CHEBI:16810"/>
    </ligand>
</feature>
<reference evidence="12 13" key="1">
    <citation type="submission" date="2020-01" db="EMBL/GenBank/DDBJ databases">
        <title>Genomes of bacteria type strains.</title>
        <authorList>
            <person name="Chen J."/>
            <person name="Zhu S."/>
            <person name="Yang J."/>
        </authorList>
    </citation>
    <scope>NUCLEOTIDE SEQUENCE [LARGE SCALE GENOMIC DNA]</scope>
    <source>
        <strain evidence="12 13">LMG 24078</strain>
    </source>
</reference>
<dbReference type="GO" id="GO:0051747">
    <property type="term" value="F:cytosine C-5 DNA demethylase activity"/>
    <property type="evidence" value="ECO:0007669"/>
    <property type="project" value="TreeGrafter"/>
</dbReference>
<dbReference type="GO" id="GO:0035516">
    <property type="term" value="F:broad specificity oxidative DNA demethylase activity"/>
    <property type="evidence" value="ECO:0007669"/>
    <property type="project" value="TreeGrafter"/>
</dbReference>
<feature type="binding site" evidence="9">
    <location>
        <begin position="94"/>
        <end position="96"/>
    </location>
    <ligand>
        <name>substrate</name>
    </ligand>
</feature>
<comment type="cofactor">
    <cofactor evidence="1">
        <name>Fe(2+)</name>
        <dbReference type="ChEBI" id="CHEBI:29033"/>
    </cofactor>
</comment>
<gene>
    <name evidence="12" type="ORF">GTQ48_15635</name>
</gene>
<keyword evidence="3" id="KW-0227">DNA damage</keyword>
<feature type="binding site" evidence="9">
    <location>
        <position position="212"/>
    </location>
    <ligand>
        <name>2-oxoglutarate</name>
        <dbReference type="ChEBI" id="CHEBI:16810"/>
    </ligand>
</feature>
<dbReference type="FunFam" id="2.60.120.590:FF:000004">
    <property type="entry name" value="DNA oxidative demethylase ALKBH2"/>
    <property type="match status" value="1"/>
</dbReference>
<dbReference type="PANTHER" id="PTHR31573">
    <property type="entry name" value="ALPHA-KETOGLUTARATE-DEPENDENT DIOXYGENASE ALKB HOMOLOG 2"/>
    <property type="match status" value="1"/>
</dbReference>
<comment type="caution">
    <text evidence="12">The sequence shown here is derived from an EMBL/GenBank/DDBJ whole genome shotgun (WGS) entry which is preliminary data.</text>
</comment>
<dbReference type="Proteomes" id="UP000471381">
    <property type="component" value="Unassembled WGS sequence"/>
</dbReference>
<evidence type="ECO:0000256" key="10">
    <source>
        <dbReference type="SAM" id="MobiDB-lite"/>
    </source>
</evidence>
<dbReference type="InterPro" id="IPR005123">
    <property type="entry name" value="Oxoglu/Fe-dep_dioxygenase_dom"/>
</dbReference>
<organism evidence="12 13">
    <name type="scientific">Alteromonas genovensis</name>
    <dbReference type="NCBI Taxonomy" id="471225"/>
    <lineage>
        <taxon>Bacteria</taxon>
        <taxon>Pseudomonadati</taxon>
        <taxon>Pseudomonadota</taxon>
        <taxon>Gammaproteobacteria</taxon>
        <taxon>Alteromonadales</taxon>
        <taxon>Alteromonadaceae</taxon>
        <taxon>Alteromonas/Salinimonas group</taxon>
        <taxon>Alteromonas</taxon>
    </lineage>
</organism>
<dbReference type="PROSITE" id="PS51471">
    <property type="entry name" value="FE2OG_OXY"/>
    <property type="match status" value="1"/>
</dbReference>
<dbReference type="InterPro" id="IPR037151">
    <property type="entry name" value="AlkB-like_sf"/>
</dbReference>
<evidence type="ECO:0000259" key="11">
    <source>
        <dbReference type="PROSITE" id="PS51471"/>
    </source>
</evidence>
<dbReference type="RefSeq" id="WP_163107506.1">
    <property type="nucleotide sequence ID" value="NZ_JAAAWO010000014.1"/>
</dbReference>
<evidence type="ECO:0000256" key="6">
    <source>
        <dbReference type="ARBA" id="ARBA00023002"/>
    </source>
</evidence>
<feature type="binding site" evidence="9">
    <location>
        <position position="218"/>
    </location>
    <ligand>
        <name>2-oxoglutarate</name>
        <dbReference type="ChEBI" id="CHEBI:16810"/>
    </ligand>
</feature>
<dbReference type="SUPFAM" id="SSF51197">
    <property type="entry name" value="Clavaminate synthase-like"/>
    <property type="match status" value="1"/>
</dbReference>
<keyword evidence="4" id="KW-0460">Magnesium</keyword>
<protein>
    <submittedName>
        <fullName evidence="12">Alpha-ketoglutarate-dependent dioxygenase AlkB</fullName>
    </submittedName>
</protein>
<dbReference type="InterPro" id="IPR027450">
    <property type="entry name" value="AlkB-like"/>
</dbReference>
<evidence type="ECO:0000256" key="7">
    <source>
        <dbReference type="ARBA" id="ARBA00023004"/>
    </source>
</evidence>
<dbReference type="Pfam" id="PF13532">
    <property type="entry name" value="2OG-FeII_Oxy_2"/>
    <property type="match status" value="1"/>
</dbReference>
<feature type="binding site" evidence="9">
    <location>
        <position position="216"/>
    </location>
    <ligand>
        <name>2-oxoglutarate</name>
        <dbReference type="ChEBI" id="CHEBI:16810"/>
    </ligand>
</feature>
<keyword evidence="8" id="KW-0234">DNA repair</keyword>
<keyword evidence="6" id="KW-0560">Oxidoreductase</keyword>
<dbReference type="AlphaFoldDB" id="A0A6N9TM47"/>
<evidence type="ECO:0000313" key="13">
    <source>
        <dbReference type="Proteomes" id="UP000471381"/>
    </source>
</evidence>
<evidence type="ECO:0000256" key="8">
    <source>
        <dbReference type="ARBA" id="ARBA00023204"/>
    </source>
</evidence>
<feature type="binding site" evidence="9">
    <location>
        <position position="131"/>
    </location>
    <ligand>
        <name>2-oxoglutarate</name>
        <dbReference type="ChEBI" id="CHEBI:16810"/>
    </ligand>
</feature>
<evidence type="ECO:0000256" key="5">
    <source>
        <dbReference type="ARBA" id="ARBA00022964"/>
    </source>
</evidence>
<feature type="domain" description="Fe2OG dioxygenase" evidence="11">
    <location>
        <begin position="124"/>
        <end position="221"/>
    </location>
</feature>
<evidence type="ECO:0000256" key="9">
    <source>
        <dbReference type="PIRSR" id="PIRSR632852-1"/>
    </source>
</evidence>
<dbReference type="GO" id="GO:0006307">
    <property type="term" value="P:DNA alkylation repair"/>
    <property type="evidence" value="ECO:0007669"/>
    <property type="project" value="TreeGrafter"/>
</dbReference>
<dbReference type="InterPro" id="IPR032852">
    <property type="entry name" value="ALKBH2"/>
</dbReference>
<evidence type="ECO:0000313" key="12">
    <source>
        <dbReference type="EMBL" id="NDW16946.1"/>
    </source>
</evidence>
<dbReference type="EMBL" id="JAAAWO010000014">
    <property type="protein sequence ID" value="NDW16946.1"/>
    <property type="molecule type" value="Genomic_DNA"/>
</dbReference>
<evidence type="ECO:0000256" key="1">
    <source>
        <dbReference type="ARBA" id="ARBA00001954"/>
    </source>
</evidence>
<keyword evidence="7" id="KW-0408">Iron</keyword>
<evidence type="ECO:0000256" key="2">
    <source>
        <dbReference type="ARBA" id="ARBA00022723"/>
    </source>
</evidence>
<feature type="binding site" evidence="9">
    <location>
        <position position="146"/>
    </location>
    <ligand>
        <name>substrate</name>
    </ligand>
</feature>
<proteinExistence type="predicted"/>
<keyword evidence="2" id="KW-0479">Metal-binding</keyword>
<evidence type="ECO:0000256" key="3">
    <source>
        <dbReference type="ARBA" id="ARBA00022763"/>
    </source>
</evidence>
<accession>A0A6N9TM47</accession>
<name>A0A6N9TM47_9ALTE</name>